<comment type="caution">
    <text evidence="1">The sequence shown here is derived from an EMBL/GenBank/DDBJ whole genome shotgun (WGS) entry which is preliminary data.</text>
</comment>
<dbReference type="EMBL" id="VTWU01000004">
    <property type="protein sequence ID" value="KAA9332381.1"/>
    <property type="molecule type" value="Genomic_DNA"/>
</dbReference>
<sequence>MKQLYFSLVATLLAAAAQAQSVGIGTSTPDPTAALDIQATGKGLLIPRLDSASRAGIGSPPDGLMVFQTDGRKGFWYAVGGQWVYIPDKTKSGDNLGNHSATQNLGLNDNDLRLRTATDGNHGLGWYGANTSTKNWLGQNIDGPVLYGFGGGVLGTSADGSLQSVLSWTRQGRVGIGTGTPNARLDLGQGALMLGAAINNNAARPAVGTARIAGEIGAYGLAGGITPSATADDGYLRLSAGGGSSSATKSFIDLAGYSTVADVDKTIRLGTAGTERLRVLGNGNVGIGRPDPQQQLHVAGNIAADGPLGVVLAAQDRPLVTRSWDAFTSGTYQGAGRWGVFMEPSTLAFGIPAGASGRSFKWLTYNANSTAASTLMTLTQDGDLQVAGSYGYATPQTRYLQIGHGAFVSNDPVSYQIYTQYSVSSGSPLASWLRNGTNGQPGYVTAPLQLPQGAVVTGLELIARDVDGTSVSPQVQLTAIERGGGTGVGTPYSAAAALTSESNDWQSATAVLNHTVRNDLYFYHVRVRLNQGGAGTYFLGVRVTYTVTQPE</sequence>
<gene>
    <name evidence="1" type="ORF">F0P96_12980</name>
</gene>
<dbReference type="AlphaFoldDB" id="A0A7L4ZYH2"/>
<organism evidence="1 2">
    <name type="scientific">Hymenobacter busanensis</name>
    <dbReference type="NCBI Taxonomy" id="2607656"/>
    <lineage>
        <taxon>Bacteria</taxon>
        <taxon>Pseudomonadati</taxon>
        <taxon>Bacteroidota</taxon>
        <taxon>Cytophagia</taxon>
        <taxon>Cytophagales</taxon>
        <taxon>Hymenobacteraceae</taxon>
        <taxon>Hymenobacter</taxon>
    </lineage>
</organism>
<proteinExistence type="predicted"/>
<accession>A0A7L4ZYH2</accession>
<reference evidence="1 2" key="1">
    <citation type="submission" date="2019-09" db="EMBL/GenBank/DDBJ databases">
        <title>Genome sequence of Hymenobacter sp. M3.</title>
        <authorList>
            <person name="Srinivasan S."/>
        </authorList>
    </citation>
    <scope>NUCLEOTIDE SEQUENCE [LARGE SCALE GENOMIC DNA]</scope>
    <source>
        <strain evidence="1 2">M3</strain>
    </source>
</reference>
<dbReference type="Proteomes" id="UP000326380">
    <property type="component" value="Unassembled WGS sequence"/>
</dbReference>
<evidence type="ECO:0000313" key="2">
    <source>
        <dbReference type="Proteomes" id="UP000326380"/>
    </source>
</evidence>
<evidence type="ECO:0000313" key="1">
    <source>
        <dbReference type="EMBL" id="KAA9332381.1"/>
    </source>
</evidence>
<name>A0A7L4ZYH2_9BACT</name>
<dbReference type="RefSeq" id="WP_151079322.1">
    <property type="nucleotide sequence ID" value="NZ_CP047647.1"/>
</dbReference>
<protein>
    <submittedName>
        <fullName evidence="1">Uncharacterized protein</fullName>
    </submittedName>
</protein>
<keyword evidence="2" id="KW-1185">Reference proteome</keyword>